<evidence type="ECO:0000313" key="11">
    <source>
        <dbReference type="EMBL" id="GAI87751.1"/>
    </source>
</evidence>
<dbReference type="PANTHER" id="PTHR11630:SF66">
    <property type="entry name" value="DNA REPLICATION LICENSING FACTOR MCM4"/>
    <property type="match status" value="1"/>
</dbReference>
<evidence type="ECO:0000259" key="10">
    <source>
        <dbReference type="Pfam" id="PF17207"/>
    </source>
</evidence>
<evidence type="ECO:0000256" key="8">
    <source>
        <dbReference type="ARBA" id="ARBA00023125"/>
    </source>
</evidence>
<proteinExistence type="inferred from homology"/>
<organism evidence="11">
    <name type="scientific">marine sediment metagenome</name>
    <dbReference type="NCBI Taxonomy" id="412755"/>
    <lineage>
        <taxon>unclassified sequences</taxon>
        <taxon>metagenomes</taxon>
        <taxon>ecological metagenomes</taxon>
    </lineage>
</organism>
<keyword evidence="5" id="KW-0378">Hydrolase</keyword>
<dbReference type="EC" id="3.6.4.12" evidence="2"/>
<dbReference type="Pfam" id="PF17207">
    <property type="entry name" value="MCM_OB"/>
    <property type="match status" value="1"/>
</dbReference>
<dbReference type="GO" id="GO:0016787">
    <property type="term" value="F:hydrolase activity"/>
    <property type="evidence" value="ECO:0007669"/>
    <property type="project" value="UniProtKB-KW"/>
</dbReference>
<keyword evidence="8" id="KW-0238">DNA-binding</keyword>
<evidence type="ECO:0000256" key="1">
    <source>
        <dbReference type="ARBA" id="ARBA00008010"/>
    </source>
</evidence>
<dbReference type="GO" id="GO:0017116">
    <property type="term" value="F:single-stranded DNA helicase activity"/>
    <property type="evidence" value="ECO:0007669"/>
    <property type="project" value="TreeGrafter"/>
</dbReference>
<feature type="domain" description="MCM N-terminal" evidence="9">
    <location>
        <begin position="16"/>
        <end position="102"/>
    </location>
</feature>
<dbReference type="PANTHER" id="PTHR11630">
    <property type="entry name" value="DNA REPLICATION LICENSING FACTOR MCM FAMILY MEMBER"/>
    <property type="match status" value="1"/>
</dbReference>
<keyword evidence="3" id="KW-0235">DNA replication</keyword>
<evidence type="ECO:0000256" key="6">
    <source>
        <dbReference type="ARBA" id="ARBA00022806"/>
    </source>
</evidence>
<dbReference type="Pfam" id="PF14551">
    <property type="entry name" value="MCM_N"/>
    <property type="match status" value="1"/>
</dbReference>
<dbReference type="SUPFAM" id="SSF50249">
    <property type="entry name" value="Nucleic acid-binding proteins"/>
    <property type="match status" value="1"/>
</dbReference>
<dbReference type="InterPro" id="IPR031327">
    <property type="entry name" value="MCM"/>
</dbReference>
<comment type="caution">
    <text evidence="11">The sequence shown here is derived from an EMBL/GenBank/DDBJ whole genome shotgun (WGS) entry which is preliminary data.</text>
</comment>
<dbReference type="GO" id="GO:0042555">
    <property type="term" value="C:MCM complex"/>
    <property type="evidence" value="ECO:0007669"/>
    <property type="project" value="TreeGrafter"/>
</dbReference>
<evidence type="ECO:0000259" key="9">
    <source>
        <dbReference type="Pfam" id="PF14551"/>
    </source>
</evidence>
<reference evidence="11" key="1">
    <citation type="journal article" date="2014" name="Front. Microbiol.">
        <title>High frequency of phylogenetically diverse reductive dehalogenase-homologous genes in deep subseafloor sedimentary metagenomes.</title>
        <authorList>
            <person name="Kawai M."/>
            <person name="Futagami T."/>
            <person name="Toyoda A."/>
            <person name="Takaki Y."/>
            <person name="Nishi S."/>
            <person name="Hori S."/>
            <person name="Arai W."/>
            <person name="Tsubouchi T."/>
            <person name="Morono Y."/>
            <person name="Uchiyama I."/>
            <person name="Ito T."/>
            <person name="Fujiyama A."/>
            <person name="Inagaki F."/>
            <person name="Takami H."/>
        </authorList>
    </citation>
    <scope>NUCLEOTIDE SEQUENCE</scope>
    <source>
        <strain evidence="11">Expedition CK06-06</strain>
    </source>
</reference>
<evidence type="ECO:0000256" key="3">
    <source>
        <dbReference type="ARBA" id="ARBA00022705"/>
    </source>
</evidence>
<feature type="domain" description="MCM OB" evidence="10">
    <location>
        <begin position="115"/>
        <end position="244"/>
    </location>
</feature>
<keyword evidence="4" id="KW-0547">Nucleotide-binding</keyword>
<dbReference type="InterPro" id="IPR033762">
    <property type="entry name" value="MCM_OB"/>
</dbReference>
<dbReference type="GO" id="GO:0003697">
    <property type="term" value="F:single-stranded DNA binding"/>
    <property type="evidence" value="ECO:0007669"/>
    <property type="project" value="TreeGrafter"/>
</dbReference>
<dbReference type="Gene3D" id="2.20.28.10">
    <property type="match status" value="1"/>
</dbReference>
<dbReference type="InterPro" id="IPR012340">
    <property type="entry name" value="NA-bd_OB-fold"/>
</dbReference>
<accession>X1T8P0</accession>
<gene>
    <name evidence="11" type="ORF">S12H4_13263</name>
</gene>
<evidence type="ECO:0000256" key="7">
    <source>
        <dbReference type="ARBA" id="ARBA00022840"/>
    </source>
</evidence>
<sequence>MTTPISRPSVPIHKTSRFEDFYRLFEDKPGVYKYQDKINDIFSKGGNTLIIFYEDLLAFDSQIAELFRKDPETLLENATEAFKNILKFQGSKLSDKNYFVRITTKDDKSPLLISLRGLRAKNIDNLIWTNGILVRISMIRPKLIEATFECMTCKTQFEVLQLTSKIKWPNFCINPRCKAKSQSDFRLVSKNSEFIDWQSVMIQEIPEDLPPGRIPRSVQAILTHDLVDIVKPGDRVKLMGTFKSVLAKGEFRP</sequence>
<dbReference type="Gene3D" id="2.40.50.140">
    <property type="entry name" value="Nucleic acid-binding proteins"/>
    <property type="match status" value="1"/>
</dbReference>
<evidence type="ECO:0000256" key="2">
    <source>
        <dbReference type="ARBA" id="ARBA00012551"/>
    </source>
</evidence>
<dbReference type="Gene3D" id="3.30.1640.10">
    <property type="entry name" value="mini-chromosome maintenance (MCM) complex, chain A, domain 1"/>
    <property type="match status" value="1"/>
</dbReference>
<dbReference type="GO" id="GO:0005524">
    <property type="term" value="F:ATP binding"/>
    <property type="evidence" value="ECO:0007669"/>
    <property type="project" value="UniProtKB-KW"/>
</dbReference>
<dbReference type="AlphaFoldDB" id="X1T8P0"/>
<dbReference type="FunFam" id="2.20.28.10:FF:000003">
    <property type="entry name" value="DNA helicase"/>
    <property type="match status" value="1"/>
</dbReference>
<comment type="similarity">
    <text evidence="1">Belongs to the MCM family.</text>
</comment>
<keyword evidence="6" id="KW-0347">Helicase</keyword>
<keyword evidence="7" id="KW-0067">ATP-binding</keyword>
<dbReference type="EMBL" id="BARW01006315">
    <property type="protein sequence ID" value="GAI87751.1"/>
    <property type="molecule type" value="Genomic_DNA"/>
</dbReference>
<evidence type="ECO:0000256" key="4">
    <source>
        <dbReference type="ARBA" id="ARBA00022741"/>
    </source>
</evidence>
<dbReference type="GO" id="GO:0006260">
    <property type="term" value="P:DNA replication"/>
    <property type="evidence" value="ECO:0007669"/>
    <property type="project" value="UniProtKB-KW"/>
</dbReference>
<name>X1T8P0_9ZZZZ</name>
<evidence type="ECO:0000256" key="5">
    <source>
        <dbReference type="ARBA" id="ARBA00022801"/>
    </source>
</evidence>
<protein>
    <recommendedName>
        <fullName evidence="2">DNA helicase</fullName>
        <ecNumber evidence="2">3.6.4.12</ecNumber>
    </recommendedName>
</protein>
<feature type="non-terminal residue" evidence="11">
    <location>
        <position position="253"/>
    </location>
</feature>
<dbReference type="InterPro" id="IPR027925">
    <property type="entry name" value="MCM_N"/>
</dbReference>